<evidence type="ECO:0000256" key="8">
    <source>
        <dbReference type="PIRSR" id="PIRSR628651-50"/>
    </source>
</evidence>
<keyword evidence="3 9" id="KW-0479">Metal-binding</keyword>
<evidence type="ECO:0000256" key="11">
    <source>
        <dbReference type="RuleBase" id="RU361213"/>
    </source>
</evidence>
<dbReference type="PANTHER" id="PTHR10333:SF42">
    <property type="entry name" value="INHIBITOR OF GROWTH PROTEIN 5"/>
    <property type="match status" value="1"/>
</dbReference>
<protein>
    <recommendedName>
        <fullName evidence="11">Chromatin modification-related protein</fullName>
    </recommendedName>
</protein>
<comment type="similarity">
    <text evidence="2 11">Belongs to the ING family.</text>
</comment>
<dbReference type="GO" id="GO:0006325">
    <property type="term" value="P:chromatin organization"/>
    <property type="evidence" value="ECO:0007669"/>
    <property type="project" value="UniProtKB-KW"/>
</dbReference>
<feature type="site" description="Histone H3K4me3 binding" evidence="8">
    <location>
        <position position="663"/>
    </location>
</feature>
<dbReference type="GO" id="GO:0070210">
    <property type="term" value="C:Rpd3L-Expanded complex"/>
    <property type="evidence" value="ECO:0007669"/>
    <property type="project" value="TreeGrafter"/>
</dbReference>
<dbReference type="SUPFAM" id="SSF57903">
    <property type="entry name" value="FYVE/PHD zinc finger"/>
    <property type="match status" value="1"/>
</dbReference>
<feature type="site" description="Histone H3K4me3 binding" evidence="8">
    <location>
        <position position="655"/>
    </location>
</feature>
<feature type="compositionally biased region" description="Basic and acidic residues" evidence="12">
    <location>
        <begin position="526"/>
        <end position="542"/>
    </location>
</feature>
<feature type="compositionally biased region" description="Low complexity" evidence="12">
    <location>
        <begin position="364"/>
        <end position="375"/>
    </location>
</feature>
<keyword evidence="6 11" id="KW-0156">Chromatin regulator</keyword>
<name>A0AA38RDW3_9PEZI</name>
<evidence type="ECO:0000256" key="10">
    <source>
        <dbReference type="PROSITE-ProRule" id="PRU00146"/>
    </source>
</evidence>
<feature type="region of interest" description="Disordered" evidence="12">
    <location>
        <begin position="264"/>
        <end position="632"/>
    </location>
</feature>
<keyword evidence="5 9" id="KW-0862">Zinc</keyword>
<evidence type="ECO:0000256" key="1">
    <source>
        <dbReference type="ARBA" id="ARBA00004123"/>
    </source>
</evidence>
<evidence type="ECO:0000256" key="3">
    <source>
        <dbReference type="ARBA" id="ARBA00022723"/>
    </source>
</evidence>
<evidence type="ECO:0000256" key="7">
    <source>
        <dbReference type="ARBA" id="ARBA00023242"/>
    </source>
</evidence>
<accession>A0AA38RDW3</accession>
<dbReference type="CDD" id="cd15505">
    <property type="entry name" value="PHD_ING"/>
    <property type="match status" value="1"/>
</dbReference>
<keyword evidence="7 11" id="KW-0539">Nucleus</keyword>
<comment type="subunit">
    <text evidence="11">Component of an histone acetyltransferase complex. Interacts with H3K4me3 and to a lesser extent with H3K4me2.</text>
</comment>
<dbReference type="EMBL" id="JANBVO010000049">
    <property type="protein sequence ID" value="KAJ9133531.1"/>
    <property type="molecule type" value="Genomic_DNA"/>
</dbReference>
<dbReference type="Pfam" id="PF00628">
    <property type="entry name" value="PHD"/>
    <property type="match status" value="1"/>
</dbReference>
<feature type="compositionally biased region" description="Basic and acidic residues" evidence="12">
    <location>
        <begin position="286"/>
        <end position="304"/>
    </location>
</feature>
<feature type="compositionally biased region" description="Low complexity" evidence="12">
    <location>
        <begin position="600"/>
        <end position="616"/>
    </location>
</feature>
<feature type="region of interest" description="Disordered" evidence="12">
    <location>
        <begin position="114"/>
        <end position="140"/>
    </location>
</feature>
<feature type="site" description="Histone H3K4me3 binding" evidence="8">
    <location>
        <position position="640"/>
    </location>
</feature>
<dbReference type="Proteomes" id="UP001174694">
    <property type="component" value="Unassembled WGS sequence"/>
</dbReference>
<evidence type="ECO:0000256" key="12">
    <source>
        <dbReference type="SAM" id="MobiDB-lite"/>
    </source>
</evidence>
<evidence type="ECO:0000256" key="6">
    <source>
        <dbReference type="ARBA" id="ARBA00022853"/>
    </source>
</evidence>
<comment type="function">
    <text evidence="11">Component of an histone acetyltransferase complex.</text>
</comment>
<evidence type="ECO:0000256" key="2">
    <source>
        <dbReference type="ARBA" id="ARBA00010210"/>
    </source>
</evidence>
<gene>
    <name evidence="14" type="ORF">NKR23_g10686</name>
</gene>
<dbReference type="InterPro" id="IPR019787">
    <property type="entry name" value="Znf_PHD-finger"/>
</dbReference>
<dbReference type="InterPro" id="IPR024610">
    <property type="entry name" value="ING_N_histone-binding"/>
</dbReference>
<dbReference type="Gene3D" id="6.10.140.1740">
    <property type="match status" value="1"/>
</dbReference>
<dbReference type="SMART" id="SM00249">
    <property type="entry name" value="PHD"/>
    <property type="match status" value="1"/>
</dbReference>
<dbReference type="PROSITE" id="PS50016">
    <property type="entry name" value="ZF_PHD_2"/>
    <property type="match status" value="1"/>
</dbReference>
<feature type="binding site" evidence="9">
    <location>
        <position position="665"/>
    </location>
    <ligand>
        <name>Zn(2+)</name>
        <dbReference type="ChEBI" id="CHEBI:29105"/>
        <label>1</label>
    </ligand>
</feature>
<feature type="binding site" evidence="9">
    <location>
        <position position="641"/>
    </location>
    <ligand>
        <name>Zn(2+)</name>
        <dbReference type="ChEBI" id="CHEBI:29105"/>
        <label>1</label>
    </ligand>
</feature>
<organism evidence="14 15">
    <name type="scientific">Pleurostoma richardsiae</name>
    <dbReference type="NCBI Taxonomy" id="41990"/>
    <lineage>
        <taxon>Eukaryota</taxon>
        <taxon>Fungi</taxon>
        <taxon>Dikarya</taxon>
        <taxon>Ascomycota</taxon>
        <taxon>Pezizomycotina</taxon>
        <taxon>Sordariomycetes</taxon>
        <taxon>Sordariomycetidae</taxon>
        <taxon>Calosphaeriales</taxon>
        <taxon>Pleurostomataceae</taxon>
        <taxon>Pleurostoma</taxon>
    </lineage>
</organism>
<dbReference type="PROSITE" id="PS01359">
    <property type="entry name" value="ZF_PHD_1"/>
    <property type="match status" value="1"/>
</dbReference>
<comment type="subcellular location">
    <subcellularLocation>
        <location evidence="1 11">Nucleus</location>
    </subcellularLocation>
</comment>
<reference evidence="14" key="1">
    <citation type="submission" date="2022-07" db="EMBL/GenBank/DDBJ databases">
        <title>Fungi with potential for degradation of polypropylene.</title>
        <authorList>
            <person name="Gostincar C."/>
        </authorList>
    </citation>
    <scope>NUCLEOTIDE SEQUENCE</scope>
    <source>
        <strain evidence="14">EXF-13308</strain>
    </source>
</reference>
<evidence type="ECO:0000256" key="9">
    <source>
        <dbReference type="PIRSR" id="PIRSR628651-51"/>
    </source>
</evidence>
<feature type="compositionally biased region" description="Polar residues" evidence="12">
    <location>
        <begin position="10"/>
        <end position="38"/>
    </location>
</feature>
<evidence type="ECO:0000313" key="14">
    <source>
        <dbReference type="EMBL" id="KAJ9133531.1"/>
    </source>
</evidence>
<proteinExistence type="inferred from homology"/>
<dbReference type="InterPro" id="IPR001965">
    <property type="entry name" value="Znf_PHD"/>
</dbReference>
<dbReference type="InterPro" id="IPR013083">
    <property type="entry name" value="Znf_RING/FYVE/PHD"/>
</dbReference>
<comment type="domain">
    <text evidence="11">The PHD-type zinc finger mediates the binding to H3K4me3.</text>
</comment>
<dbReference type="InterPro" id="IPR011011">
    <property type="entry name" value="Znf_FYVE_PHD"/>
</dbReference>
<sequence>MKTAKAPSVEPSSIRRSQPVRQARTNPPRTTSGLNRTMASGDALPGANGAEQPIEIFPAVTHFADAIAALPKELVRHFTLLKEVDAKIFAPEEALFQLIKAALDAPIPETARSVNDTSSNIAPTSAPMSTQNSSSGIALNGQAPSVRSVDGSVNAHLFDPGNLPRRQLFRQVAFKIQEMLVSLEEKNHVISTANEALQKQIARIDDVWPHLQGEFSDEAKWGSTTHWAYPENRAARALNNQTERTRREGAASLSAAAQALAEEAAARSDARKQAVAAKKNQRGHQHHESDFDDHDAHKKGEASKKSSGTKRKTAAAAAETAQNVGLGISSPAPANGNPAPKRRKVDKPANGGTPAERAMSSVFGGNAAKAKGSASPRETPAPEPAKKRKALPTSNSQTKKRAAGGAAMSPSIASSPVIGTFAESAKAGRASPAPASAARPASSRARQNSIQSNLENGRPRPPSSASNKPNGAATQPIEPTTQTNGARTASNETKSPKDTVPAAEAETPKVEPETAILPPPIPTLVTKKEGTPKAADEGEVTRDATPGGGAITTTTVTTKSGRASKPSTPALANFPDNARSRSSRSSDATATVKRSHKKGASAAAAVAAARALASQRADNDISTNSTVDDEDDIDENEPRYCFCNRVSFGEMVGCDGPNCKREWFHLECVGLKVAPKSNVKWYCDECKKQLKAGGAKVNGR</sequence>
<dbReference type="Gene3D" id="3.30.40.10">
    <property type="entry name" value="Zinc/RING finger domain, C3HC4 (zinc finger)"/>
    <property type="match status" value="1"/>
</dbReference>
<evidence type="ECO:0000256" key="5">
    <source>
        <dbReference type="ARBA" id="ARBA00022833"/>
    </source>
</evidence>
<feature type="compositionally biased region" description="Polar residues" evidence="12">
    <location>
        <begin position="463"/>
        <end position="493"/>
    </location>
</feature>
<feature type="binding site" evidence="9">
    <location>
        <position position="643"/>
    </location>
    <ligand>
        <name>Zn(2+)</name>
        <dbReference type="ChEBI" id="CHEBI:29105"/>
        <label>1</label>
    </ligand>
</feature>
<feature type="binding site" evidence="9">
    <location>
        <position position="659"/>
    </location>
    <ligand>
        <name>Zn(2+)</name>
        <dbReference type="ChEBI" id="CHEBI:29105"/>
        <label>2</label>
    </ligand>
</feature>
<evidence type="ECO:0000256" key="4">
    <source>
        <dbReference type="ARBA" id="ARBA00022771"/>
    </source>
</evidence>
<feature type="binding site" evidence="9">
    <location>
        <position position="668"/>
    </location>
    <ligand>
        <name>Zn(2+)</name>
        <dbReference type="ChEBI" id="CHEBI:29105"/>
        <label>1</label>
    </ligand>
</feature>
<feature type="site" description="Histone H3K4me3 binding" evidence="8">
    <location>
        <position position="651"/>
    </location>
</feature>
<feature type="binding site" evidence="9">
    <location>
        <position position="654"/>
    </location>
    <ligand>
        <name>Zn(2+)</name>
        <dbReference type="ChEBI" id="CHEBI:29105"/>
        <label>2</label>
    </ligand>
</feature>
<evidence type="ECO:0000259" key="13">
    <source>
        <dbReference type="PROSITE" id="PS50016"/>
    </source>
</evidence>
<dbReference type="PANTHER" id="PTHR10333">
    <property type="entry name" value="INHIBITOR OF GROWTH PROTEIN"/>
    <property type="match status" value="1"/>
</dbReference>
<keyword evidence="15" id="KW-1185">Reference proteome</keyword>
<dbReference type="SMART" id="SM01408">
    <property type="entry name" value="ING"/>
    <property type="match status" value="1"/>
</dbReference>
<feature type="binding site" evidence="9">
    <location>
        <position position="683"/>
    </location>
    <ligand>
        <name>Zn(2+)</name>
        <dbReference type="ChEBI" id="CHEBI:29105"/>
        <label>2</label>
    </ligand>
</feature>
<feature type="binding site" evidence="9">
    <location>
        <position position="686"/>
    </location>
    <ligand>
        <name>Zn(2+)</name>
        <dbReference type="ChEBI" id="CHEBI:29105"/>
        <label>2</label>
    </ligand>
</feature>
<dbReference type="GO" id="GO:0008270">
    <property type="term" value="F:zinc ion binding"/>
    <property type="evidence" value="ECO:0007669"/>
    <property type="project" value="UniProtKB-KW"/>
</dbReference>
<feature type="compositionally biased region" description="Low complexity" evidence="12">
    <location>
        <begin position="551"/>
        <end position="561"/>
    </location>
</feature>
<dbReference type="Pfam" id="PF12998">
    <property type="entry name" value="ING"/>
    <property type="match status" value="1"/>
</dbReference>
<comment type="caution">
    <text evidence="14">The sequence shown here is derived from an EMBL/GenBank/DDBJ whole genome shotgun (WGS) entry which is preliminary data.</text>
</comment>
<dbReference type="InterPro" id="IPR019786">
    <property type="entry name" value="Zinc_finger_PHD-type_CS"/>
</dbReference>
<keyword evidence="4 10" id="KW-0863">Zinc-finger</keyword>
<feature type="compositionally biased region" description="Low complexity" evidence="12">
    <location>
        <begin position="424"/>
        <end position="446"/>
    </location>
</feature>
<feature type="region of interest" description="Disordered" evidence="12">
    <location>
        <begin position="1"/>
        <end position="47"/>
    </location>
</feature>
<dbReference type="GO" id="GO:0006355">
    <property type="term" value="P:regulation of DNA-templated transcription"/>
    <property type="evidence" value="ECO:0007669"/>
    <property type="project" value="TreeGrafter"/>
</dbReference>
<evidence type="ECO:0000313" key="15">
    <source>
        <dbReference type="Proteomes" id="UP001174694"/>
    </source>
</evidence>
<dbReference type="AlphaFoldDB" id="A0AA38RDW3"/>
<dbReference type="GO" id="GO:0033698">
    <property type="term" value="C:Rpd3L complex"/>
    <property type="evidence" value="ECO:0007669"/>
    <property type="project" value="TreeGrafter"/>
</dbReference>
<feature type="domain" description="PHD-type" evidence="13">
    <location>
        <begin position="638"/>
        <end position="689"/>
    </location>
</feature>
<dbReference type="InterPro" id="IPR028651">
    <property type="entry name" value="ING_fam"/>
</dbReference>